<keyword evidence="3" id="KW-1185">Reference proteome</keyword>
<comment type="caution">
    <text evidence="2">The sequence shown here is derived from an EMBL/GenBank/DDBJ whole genome shotgun (WGS) entry which is preliminary data.</text>
</comment>
<dbReference type="Proteomes" id="UP000762676">
    <property type="component" value="Unassembled WGS sequence"/>
</dbReference>
<dbReference type="EMBL" id="BMAT01006780">
    <property type="protein sequence ID" value="GFS19926.1"/>
    <property type="molecule type" value="Genomic_DNA"/>
</dbReference>
<gene>
    <name evidence="2" type="ORF">ElyMa_003301700</name>
</gene>
<feature type="non-terminal residue" evidence="2">
    <location>
        <position position="1"/>
    </location>
</feature>
<evidence type="ECO:0000313" key="3">
    <source>
        <dbReference type="Proteomes" id="UP000762676"/>
    </source>
</evidence>
<name>A0AAV4JH64_9GAST</name>
<dbReference type="AlphaFoldDB" id="A0AAV4JH64"/>
<organism evidence="2 3">
    <name type="scientific">Elysia marginata</name>
    <dbReference type="NCBI Taxonomy" id="1093978"/>
    <lineage>
        <taxon>Eukaryota</taxon>
        <taxon>Metazoa</taxon>
        <taxon>Spiralia</taxon>
        <taxon>Lophotrochozoa</taxon>
        <taxon>Mollusca</taxon>
        <taxon>Gastropoda</taxon>
        <taxon>Heterobranchia</taxon>
        <taxon>Euthyneura</taxon>
        <taxon>Panpulmonata</taxon>
        <taxon>Sacoglossa</taxon>
        <taxon>Placobranchoidea</taxon>
        <taxon>Plakobranchidae</taxon>
        <taxon>Elysia</taxon>
    </lineage>
</organism>
<sequence length="148" mass="15687">DLKKTATDYRSKCTRTGGGGKIKEPPYYDLIMGIIGLNSAIVNGIPGVPKVDTWGEISSITVPESTPENDTAVPKAPPNASQQLVVPLPPLPEALQDLPLADINVMEDMQADISHKGFFASSPVREPAVAPCGETTGVSQENVAHLQR</sequence>
<evidence type="ECO:0000313" key="2">
    <source>
        <dbReference type="EMBL" id="GFS19926.1"/>
    </source>
</evidence>
<feature type="region of interest" description="Disordered" evidence="1">
    <location>
        <begin position="62"/>
        <end position="85"/>
    </location>
</feature>
<accession>A0AAV4JH64</accession>
<evidence type="ECO:0000256" key="1">
    <source>
        <dbReference type="SAM" id="MobiDB-lite"/>
    </source>
</evidence>
<proteinExistence type="predicted"/>
<reference evidence="2 3" key="1">
    <citation type="journal article" date="2021" name="Elife">
        <title>Chloroplast acquisition without the gene transfer in kleptoplastic sea slugs, Plakobranchus ocellatus.</title>
        <authorList>
            <person name="Maeda T."/>
            <person name="Takahashi S."/>
            <person name="Yoshida T."/>
            <person name="Shimamura S."/>
            <person name="Takaki Y."/>
            <person name="Nagai Y."/>
            <person name="Toyoda A."/>
            <person name="Suzuki Y."/>
            <person name="Arimoto A."/>
            <person name="Ishii H."/>
            <person name="Satoh N."/>
            <person name="Nishiyama T."/>
            <person name="Hasebe M."/>
            <person name="Maruyama T."/>
            <person name="Minagawa J."/>
            <person name="Obokata J."/>
            <person name="Shigenobu S."/>
        </authorList>
    </citation>
    <scope>NUCLEOTIDE SEQUENCE [LARGE SCALE GENOMIC DNA]</scope>
</reference>
<protein>
    <submittedName>
        <fullName evidence="2">Uncharacterized protein</fullName>
    </submittedName>
</protein>